<dbReference type="EMBL" id="BARV01008777">
    <property type="protein sequence ID" value="GAI08088.1"/>
    <property type="molecule type" value="Genomic_DNA"/>
</dbReference>
<name>X1KN24_9ZZZZ</name>
<keyword evidence="1" id="KW-0472">Membrane</keyword>
<accession>X1KN24</accession>
<evidence type="ECO:0000313" key="2">
    <source>
        <dbReference type="EMBL" id="GAI08088.1"/>
    </source>
</evidence>
<keyword evidence="1" id="KW-1133">Transmembrane helix</keyword>
<dbReference type="AlphaFoldDB" id="X1KN24"/>
<sequence>MVRHLTVLTGRMIAELRDWIEVSSALYAAGEPFGGLGKGGLITVIVVSVIAIVTFVWIFRETGKRE</sequence>
<evidence type="ECO:0000256" key="1">
    <source>
        <dbReference type="SAM" id="Phobius"/>
    </source>
</evidence>
<protein>
    <submittedName>
        <fullName evidence="2">Uncharacterized protein</fullName>
    </submittedName>
</protein>
<gene>
    <name evidence="2" type="ORF">S06H3_17541</name>
</gene>
<comment type="caution">
    <text evidence="2">The sequence shown here is derived from an EMBL/GenBank/DDBJ whole genome shotgun (WGS) entry which is preliminary data.</text>
</comment>
<reference evidence="2" key="1">
    <citation type="journal article" date="2014" name="Front. Microbiol.">
        <title>High frequency of phylogenetically diverse reductive dehalogenase-homologous genes in deep subseafloor sedimentary metagenomes.</title>
        <authorList>
            <person name="Kawai M."/>
            <person name="Futagami T."/>
            <person name="Toyoda A."/>
            <person name="Takaki Y."/>
            <person name="Nishi S."/>
            <person name="Hori S."/>
            <person name="Arai W."/>
            <person name="Tsubouchi T."/>
            <person name="Morono Y."/>
            <person name="Uchiyama I."/>
            <person name="Ito T."/>
            <person name="Fujiyama A."/>
            <person name="Inagaki F."/>
            <person name="Takami H."/>
        </authorList>
    </citation>
    <scope>NUCLEOTIDE SEQUENCE</scope>
    <source>
        <strain evidence="2">Expedition CK06-06</strain>
    </source>
</reference>
<organism evidence="2">
    <name type="scientific">marine sediment metagenome</name>
    <dbReference type="NCBI Taxonomy" id="412755"/>
    <lineage>
        <taxon>unclassified sequences</taxon>
        <taxon>metagenomes</taxon>
        <taxon>ecological metagenomes</taxon>
    </lineage>
</organism>
<proteinExistence type="predicted"/>
<keyword evidence="1" id="KW-0812">Transmembrane</keyword>
<feature type="transmembrane region" description="Helical" evidence="1">
    <location>
        <begin position="40"/>
        <end position="59"/>
    </location>
</feature>